<dbReference type="InterPro" id="IPR050570">
    <property type="entry name" value="Cell_wall_metabolism_enzyme"/>
</dbReference>
<comment type="caution">
    <text evidence="4">The sequence shown here is derived from an EMBL/GenBank/DDBJ whole genome shotgun (WGS) entry which is preliminary data.</text>
</comment>
<evidence type="ECO:0000256" key="1">
    <source>
        <dbReference type="SAM" id="MobiDB-lite"/>
    </source>
</evidence>
<organism evidence="4 5">
    <name type="scientific">Gracilibacillus oryzae</name>
    <dbReference type="NCBI Taxonomy" id="1672701"/>
    <lineage>
        <taxon>Bacteria</taxon>
        <taxon>Bacillati</taxon>
        <taxon>Bacillota</taxon>
        <taxon>Bacilli</taxon>
        <taxon>Bacillales</taxon>
        <taxon>Bacillaceae</taxon>
        <taxon>Gracilibacillus</taxon>
    </lineage>
</organism>
<name>A0A7C8KS59_9BACI</name>
<dbReference type="Pfam" id="PF01551">
    <property type="entry name" value="Peptidase_M23"/>
    <property type="match status" value="1"/>
</dbReference>
<gene>
    <name evidence="4" type="ORF">F9U64_11390</name>
</gene>
<dbReference type="OrthoDB" id="2986589at2"/>
<keyword evidence="2" id="KW-1133">Transmembrane helix</keyword>
<evidence type="ECO:0000259" key="3">
    <source>
        <dbReference type="Pfam" id="PF01551"/>
    </source>
</evidence>
<dbReference type="GO" id="GO:0004222">
    <property type="term" value="F:metalloendopeptidase activity"/>
    <property type="evidence" value="ECO:0007669"/>
    <property type="project" value="TreeGrafter"/>
</dbReference>
<evidence type="ECO:0000256" key="2">
    <source>
        <dbReference type="SAM" id="Phobius"/>
    </source>
</evidence>
<dbReference type="PANTHER" id="PTHR21666">
    <property type="entry name" value="PEPTIDASE-RELATED"/>
    <property type="match status" value="1"/>
</dbReference>
<feature type="compositionally biased region" description="Polar residues" evidence="1">
    <location>
        <begin position="1"/>
        <end position="12"/>
    </location>
</feature>
<accession>A0A7C8KS59</accession>
<keyword evidence="2" id="KW-0472">Membrane</keyword>
<keyword evidence="2" id="KW-0812">Transmembrane</keyword>
<evidence type="ECO:0000313" key="4">
    <source>
        <dbReference type="EMBL" id="KAB8134732.1"/>
    </source>
</evidence>
<protein>
    <submittedName>
        <fullName evidence="4">M23 family metallopeptidase</fullName>
    </submittedName>
</protein>
<dbReference type="SUPFAM" id="SSF51261">
    <property type="entry name" value="Duplicated hybrid motif"/>
    <property type="match status" value="1"/>
</dbReference>
<dbReference type="PANTHER" id="PTHR21666:SF274">
    <property type="entry name" value="STAGE IV SPORULATION PROTEIN FA"/>
    <property type="match status" value="1"/>
</dbReference>
<sequence length="257" mass="29148">MKKNDLSSIRNNINRRKQEKRKITTNYQKSSADFSKRVNIEDEERHGFYPSIPSSYNGNSNNPPLIFRTFLLRSIIAAFLFFFCAISITSEAKWLEKPKEWTSYALQEEFPFASVNAWYQAKFGAPFALETNVSEGEQLAALPVFGQIDQSFQDNGQGIMITADEETEVVAVNTGTVLFAGNDQKTGKTVIIQHADQSKTIYGYLSNIEVHSYQSVRANQVIGSYQPTETNQAIYFAVEKNQQYIDPIQVIQVNEQP</sequence>
<reference evidence="4 5" key="1">
    <citation type="submission" date="2019-10" db="EMBL/GenBank/DDBJ databases">
        <title>Gracilibacillus sp. nov. isolated from rice seeds.</title>
        <authorList>
            <person name="He S."/>
        </authorList>
    </citation>
    <scope>NUCLEOTIDE SEQUENCE [LARGE SCALE GENOMIC DNA]</scope>
    <source>
        <strain evidence="4 5">TD8</strain>
    </source>
</reference>
<evidence type="ECO:0000313" key="5">
    <source>
        <dbReference type="Proteomes" id="UP000480246"/>
    </source>
</evidence>
<dbReference type="Proteomes" id="UP000480246">
    <property type="component" value="Unassembled WGS sequence"/>
</dbReference>
<dbReference type="EMBL" id="WEID01000054">
    <property type="protein sequence ID" value="KAB8134732.1"/>
    <property type="molecule type" value="Genomic_DNA"/>
</dbReference>
<proteinExistence type="predicted"/>
<keyword evidence="5" id="KW-1185">Reference proteome</keyword>
<dbReference type="InterPro" id="IPR016047">
    <property type="entry name" value="M23ase_b-sheet_dom"/>
</dbReference>
<feature type="transmembrane region" description="Helical" evidence="2">
    <location>
        <begin position="70"/>
        <end position="89"/>
    </location>
</feature>
<dbReference type="AlphaFoldDB" id="A0A7C8KS59"/>
<dbReference type="RefSeq" id="WP_153403457.1">
    <property type="nucleotide sequence ID" value="NZ_ML762430.1"/>
</dbReference>
<dbReference type="InterPro" id="IPR011055">
    <property type="entry name" value="Dup_hybrid_motif"/>
</dbReference>
<feature type="region of interest" description="Disordered" evidence="1">
    <location>
        <begin position="1"/>
        <end position="22"/>
    </location>
</feature>
<feature type="domain" description="M23ase beta-sheet core" evidence="3">
    <location>
        <begin position="157"/>
        <end position="247"/>
    </location>
</feature>
<dbReference type="Gene3D" id="2.70.70.10">
    <property type="entry name" value="Glucose Permease (Domain IIA)"/>
    <property type="match status" value="1"/>
</dbReference>
<dbReference type="CDD" id="cd12797">
    <property type="entry name" value="M23_peptidase"/>
    <property type="match status" value="1"/>
</dbReference>